<keyword evidence="2" id="KW-1185">Reference proteome</keyword>
<proteinExistence type="predicted"/>
<organism evidence="1 2">
    <name type="scientific">Trichinella papuae</name>
    <dbReference type="NCBI Taxonomy" id="268474"/>
    <lineage>
        <taxon>Eukaryota</taxon>
        <taxon>Metazoa</taxon>
        <taxon>Ecdysozoa</taxon>
        <taxon>Nematoda</taxon>
        <taxon>Enoplea</taxon>
        <taxon>Dorylaimia</taxon>
        <taxon>Trichinellida</taxon>
        <taxon>Trichinellidae</taxon>
        <taxon>Trichinella</taxon>
    </lineage>
</organism>
<sequence length="143" mass="16074">MTESNSQFDEISALDDYGGRHAAVSSSHVETVDDILKTYPKLIQCVDHLQQFIQATDSSDESLFKASSVVRQYMKHHRLKLRQTTLKDKVKGSKSGLYRAIGFIGTIYLVDRDLWVDSRRSPGSNMNFLRLINDANPASVAIP</sequence>
<reference evidence="1 2" key="1">
    <citation type="submission" date="2015-01" db="EMBL/GenBank/DDBJ databases">
        <title>Evolution of Trichinella species and genotypes.</title>
        <authorList>
            <person name="Korhonen P.K."/>
            <person name="Edoardo P."/>
            <person name="Giuseppe L.R."/>
            <person name="Gasser R.B."/>
        </authorList>
    </citation>
    <scope>NUCLEOTIDE SEQUENCE [LARGE SCALE GENOMIC DNA]</scope>
    <source>
        <strain evidence="1">ISS1980</strain>
    </source>
</reference>
<comment type="caution">
    <text evidence="1">The sequence shown here is derived from an EMBL/GenBank/DDBJ whole genome shotgun (WGS) entry which is preliminary data.</text>
</comment>
<gene>
    <name evidence="1" type="ORF">T10_737</name>
</gene>
<dbReference type="EMBL" id="JYDO01000236">
    <property type="protein sequence ID" value="KRZ66568.1"/>
    <property type="molecule type" value="Genomic_DNA"/>
</dbReference>
<protein>
    <submittedName>
        <fullName evidence="1">Uncharacterized protein</fullName>
    </submittedName>
</protein>
<name>A0A0V1M4A7_9BILA</name>
<evidence type="ECO:0000313" key="1">
    <source>
        <dbReference type="EMBL" id="KRZ66568.1"/>
    </source>
</evidence>
<dbReference type="Proteomes" id="UP000054843">
    <property type="component" value="Unassembled WGS sequence"/>
</dbReference>
<dbReference type="AlphaFoldDB" id="A0A0V1M4A7"/>
<evidence type="ECO:0000313" key="2">
    <source>
        <dbReference type="Proteomes" id="UP000054843"/>
    </source>
</evidence>
<accession>A0A0V1M4A7</accession>